<feature type="transmembrane region" description="Helical" evidence="7">
    <location>
        <begin position="519"/>
        <end position="541"/>
    </location>
</feature>
<evidence type="ECO:0000313" key="10">
    <source>
        <dbReference type="EMBL" id="CZT14987.1"/>
    </source>
</evidence>
<keyword evidence="4" id="KW-1278">Translocase</keyword>
<dbReference type="SFLD" id="SFLDS00003">
    <property type="entry name" value="Haloacid_Dehalogenase"/>
    <property type="match status" value="1"/>
</dbReference>
<feature type="transmembrane region" description="Helical" evidence="7">
    <location>
        <begin position="808"/>
        <end position="834"/>
    </location>
</feature>
<dbReference type="Pfam" id="PF24534">
    <property type="entry name" value="HMA_PCA1"/>
    <property type="match status" value="1"/>
</dbReference>
<dbReference type="EMBL" id="FJUY01000001">
    <property type="protein sequence ID" value="CZT14987.1"/>
    <property type="molecule type" value="Genomic_DNA"/>
</dbReference>
<keyword evidence="7" id="KW-0547">Nucleotide-binding</keyword>
<dbReference type="InterPro" id="IPR036412">
    <property type="entry name" value="HAD-like_sf"/>
</dbReference>
<dbReference type="GO" id="GO:0046872">
    <property type="term" value="F:metal ion binding"/>
    <property type="evidence" value="ECO:0007669"/>
    <property type="project" value="UniProtKB-KW"/>
</dbReference>
<dbReference type="InterPro" id="IPR001757">
    <property type="entry name" value="P_typ_ATPase"/>
</dbReference>
<dbReference type="Gene3D" id="2.70.150.10">
    <property type="entry name" value="Calcium-transporting ATPase, cytoplasmic transduction domain A"/>
    <property type="match status" value="1"/>
</dbReference>
<dbReference type="SUPFAM" id="SSF81665">
    <property type="entry name" value="Calcium ATPase, transmembrane domain M"/>
    <property type="match status" value="1"/>
</dbReference>
<dbReference type="PROSITE" id="PS50846">
    <property type="entry name" value="HMA_2"/>
    <property type="match status" value="1"/>
</dbReference>
<keyword evidence="2 7" id="KW-0812">Transmembrane</keyword>
<dbReference type="Pfam" id="PF00122">
    <property type="entry name" value="E1-E2_ATPase"/>
    <property type="match status" value="1"/>
</dbReference>
<dbReference type="GO" id="GO:0016887">
    <property type="term" value="F:ATP hydrolysis activity"/>
    <property type="evidence" value="ECO:0007669"/>
    <property type="project" value="InterPro"/>
</dbReference>
<evidence type="ECO:0000256" key="7">
    <source>
        <dbReference type="RuleBase" id="RU362081"/>
    </source>
</evidence>
<feature type="transmembrane region" description="Helical" evidence="7">
    <location>
        <begin position="770"/>
        <end position="796"/>
    </location>
</feature>
<dbReference type="PANTHER" id="PTHR46594:SF4">
    <property type="entry name" value="P-TYPE CATION-TRANSPORTING ATPASE"/>
    <property type="match status" value="1"/>
</dbReference>
<evidence type="ECO:0000256" key="5">
    <source>
        <dbReference type="ARBA" id="ARBA00022989"/>
    </source>
</evidence>
<evidence type="ECO:0000313" key="11">
    <source>
        <dbReference type="Proteomes" id="UP000225277"/>
    </source>
</evidence>
<dbReference type="SUPFAM" id="SSF55008">
    <property type="entry name" value="HMA, heavy metal-associated domain"/>
    <property type="match status" value="1"/>
</dbReference>
<dbReference type="NCBIfam" id="TIGR01494">
    <property type="entry name" value="ATPase_P-type"/>
    <property type="match status" value="2"/>
</dbReference>
<dbReference type="OrthoDB" id="432719at2759"/>
<dbReference type="STRING" id="112498.A0A2D3UT74"/>
<evidence type="ECO:0000256" key="4">
    <source>
        <dbReference type="ARBA" id="ARBA00022967"/>
    </source>
</evidence>
<dbReference type="GO" id="GO:0005524">
    <property type="term" value="F:ATP binding"/>
    <property type="evidence" value="ECO:0007669"/>
    <property type="project" value="UniProtKB-UniRule"/>
</dbReference>
<dbReference type="InterPro" id="IPR023299">
    <property type="entry name" value="ATPase_P-typ_cyto_dom_N"/>
</dbReference>
<dbReference type="GO" id="GO:0019829">
    <property type="term" value="F:ATPase-coupled monoatomic cation transmembrane transporter activity"/>
    <property type="evidence" value="ECO:0007669"/>
    <property type="project" value="InterPro"/>
</dbReference>
<protein>
    <submittedName>
        <fullName evidence="10">Related to P-type ATPase</fullName>
    </submittedName>
</protein>
<evidence type="ECO:0000256" key="6">
    <source>
        <dbReference type="ARBA" id="ARBA00023136"/>
    </source>
</evidence>
<evidence type="ECO:0000256" key="2">
    <source>
        <dbReference type="ARBA" id="ARBA00022692"/>
    </source>
</evidence>
<comment type="similarity">
    <text evidence="7">Belongs to the cation transport ATPase (P-type) (TC 3.A.3) family. Type IB subfamily.</text>
</comment>
<feature type="transmembrane region" description="Helical" evidence="7">
    <location>
        <begin position="586"/>
        <end position="607"/>
    </location>
</feature>
<dbReference type="Proteomes" id="UP000225277">
    <property type="component" value="Unassembled WGS sequence"/>
</dbReference>
<dbReference type="InterPro" id="IPR056236">
    <property type="entry name" value="HMA_PCA1"/>
</dbReference>
<feature type="domain" description="HMA" evidence="9">
    <location>
        <begin position="372"/>
        <end position="440"/>
    </location>
</feature>
<keyword evidence="7" id="KW-0067">ATP-binding</keyword>
<dbReference type="PROSITE" id="PS00154">
    <property type="entry name" value="ATPASE_E1_E2"/>
    <property type="match status" value="1"/>
</dbReference>
<dbReference type="InterPro" id="IPR023298">
    <property type="entry name" value="ATPase_P-typ_TM_dom_sf"/>
</dbReference>
<dbReference type="SUPFAM" id="SSF81653">
    <property type="entry name" value="Calcium ATPase, transduction domain A"/>
    <property type="match status" value="1"/>
</dbReference>
<keyword evidence="11" id="KW-1185">Reference proteome</keyword>
<dbReference type="InterPro" id="IPR023214">
    <property type="entry name" value="HAD_sf"/>
</dbReference>
<dbReference type="FunFam" id="2.70.150.10:FF:000002">
    <property type="entry name" value="Copper-transporting ATPase 1, putative"/>
    <property type="match status" value="1"/>
</dbReference>
<dbReference type="InterPro" id="IPR044492">
    <property type="entry name" value="P_typ_ATPase_HD_dom"/>
</dbReference>
<name>A0A2D3UT74_9PEZI</name>
<feature type="compositionally biased region" description="Polar residues" evidence="8">
    <location>
        <begin position="1037"/>
        <end position="1057"/>
    </location>
</feature>
<dbReference type="Gene3D" id="3.30.70.100">
    <property type="match status" value="1"/>
</dbReference>
<dbReference type="SUPFAM" id="SSF56784">
    <property type="entry name" value="HAD-like"/>
    <property type="match status" value="1"/>
</dbReference>
<dbReference type="Pfam" id="PF00702">
    <property type="entry name" value="Hydrolase"/>
    <property type="match status" value="1"/>
</dbReference>
<dbReference type="NCBIfam" id="TIGR01511">
    <property type="entry name" value="ATPase-IB1_Cu"/>
    <property type="match status" value="1"/>
</dbReference>
<reference evidence="10 11" key="1">
    <citation type="submission" date="2016-03" db="EMBL/GenBank/DDBJ databases">
        <authorList>
            <person name="Ploux O."/>
        </authorList>
    </citation>
    <scope>NUCLEOTIDE SEQUENCE [LARGE SCALE GENOMIC DNA]</scope>
    <source>
        <strain evidence="10 11">URUG2</strain>
    </source>
</reference>
<dbReference type="InterPro" id="IPR008250">
    <property type="entry name" value="ATPase_P-typ_transduc_dom_A_sf"/>
</dbReference>
<dbReference type="GeneID" id="35606674"/>
<dbReference type="InterPro" id="IPR018303">
    <property type="entry name" value="ATPase_P-typ_P_site"/>
</dbReference>
<dbReference type="Pfam" id="PF00403">
    <property type="entry name" value="HMA"/>
    <property type="match status" value="1"/>
</dbReference>
<dbReference type="SFLD" id="SFLDG00002">
    <property type="entry name" value="C1.7:_P-type_atpase_like"/>
    <property type="match status" value="1"/>
</dbReference>
<keyword evidence="6 7" id="KW-0472">Membrane</keyword>
<dbReference type="Gene3D" id="3.40.50.1000">
    <property type="entry name" value="HAD superfamily/HAD-like"/>
    <property type="match status" value="1"/>
</dbReference>
<dbReference type="SFLD" id="SFLDF00027">
    <property type="entry name" value="p-type_atpase"/>
    <property type="match status" value="1"/>
</dbReference>
<dbReference type="PRINTS" id="PR00119">
    <property type="entry name" value="CATATPASE"/>
</dbReference>
<evidence type="ECO:0000259" key="9">
    <source>
        <dbReference type="PROSITE" id="PS50846"/>
    </source>
</evidence>
<feature type="transmembrane region" description="Helical" evidence="7">
    <location>
        <begin position="1155"/>
        <end position="1176"/>
    </location>
</feature>
<dbReference type="GO" id="GO:0016020">
    <property type="term" value="C:membrane"/>
    <property type="evidence" value="ECO:0007669"/>
    <property type="project" value="UniProtKB-SubCell"/>
</dbReference>
<feature type="transmembrane region" description="Helical" evidence="7">
    <location>
        <begin position="553"/>
        <end position="574"/>
    </location>
</feature>
<feature type="region of interest" description="Disordered" evidence="8">
    <location>
        <begin position="1036"/>
        <end position="1057"/>
    </location>
</feature>
<dbReference type="GO" id="GO:0030003">
    <property type="term" value="P:intracellular monoatomic cation homeostasis"/>
    <property type="evidence" value="ECO:0007669"/>
    <property type="project" value="UniProtKB-ARBA"/>
</dbReference>
<evidence type="ECO:0000256" key="3">
    <source>
        <dbReference type="ARBA" id="ARBA00022723"/>
    </source>
</evidence>
<dbReference type="Gene3D" id="3.40.1110.10">
    <property type="entry name" value="Calcium-transporting ATPase, cytoplasmic domain N"/>
    <property type="match status" value="1"/>
</dbReference>
<accession>A0A2D3UT74</accession>
<dbReference type="PANTHER" id="PTHR46594">
    <property type="entry name" value="P-TYPE CATION-TRANSPORTING ATPASE"/>
    <property type="match status" value="1"/>
</dbReference>
<dbReference type="InterPro" id="IPR036163">
    <property type="entry name" value="HMA_dom_sf"/>
</dbReference>
<dbReference type="InterPro" id="IPR006121">
    <property type="entry name" value="HMA_dom"/>
</dbReference>
<keyword evidence="5 7" id="KW-1133">Transmembrane helix</keyword>
<keyword evidence="3 7" id="KW-0479">Metal-binding</keyword>
<comment type="subcellular location">
    <subcellularLocation>
        <location evidence="1 7">Membrane</location>
    </subcellularLocation>
</comment>
<dbReference type="InterPro" id="IPR027256">
    <property type="entry name" value="P-typ_ATPase_IB"/>
</dbReference>
<sequence length="1185" mass="124869">MSCQTTRKRSKCNEECLDRIAARLHRLDAESFSVAGLMSSQGDSAACEDSCCVEEATVSSADEIGNDSCCTVTKASESASFEGKIEGVGSGSGYFNDEKAGETSDGCCSKDESGAADYCCSSEKVTKVTSACCARSMKPSSGCDVQYGKEAADDCCSSDRATQANSGCCAPTTNASRGCCSENDLPDKAVITGSTAMKQKCNASPSTVELSCSAGEKACGTSPSNKSDCCIKSPNSSLISVKDCNDTCFQEEDAPSSAPSADVNNFQSTMNRLEAMLKKGQCLCRRVKEQYGFNCCDPASATAGLVTRKRGASPTPSKKSSTEDKAFAVSSATAIHTRCSFDASDEVKNRKKEATVKSHAHPVDIEKDSAREHVVLDVSGMTCTGCSKKMMNVLNGISGLSNAQVTFVSGNAEFDLDLAVAGKAEDVLARVERETGFKCSRLISGLHVLHVMMSPAAAKGISDALPTGVMSVVKDKKNKDNYYITYNPRVVGARSLLPPTANLAPPQDSVGVAEGKRRLISTATSTVLAAVLTIPVVVLEWSDNQLPSETVELVALILGTGVQAIAIPEFYIGAVKSLIYSHVIEMDMLVVISITSAYLYSVVAFGLQRAGVNLEQGPFFETSTLLITLVLLGRLMAAWARMKALSTVSLRTLQADTALLIGPSGEPTKVDARLLQLGDSIVIHPHSRVVTDGSVSHGTSEVDESMVTGESLPVSKQRGDILIAGTINGSGTLHVRLTRLPGENSITDIATLVEKAVAAKPRVQDLADRFASYFIPAVVGIAVIVFCIWIAIAIQIRNRNGGGAVGLAITYAIAVLAISCPCALGLAVPMVLVIAGGVAARAGVVIKAADAIERSHRITDVVFDKTGTLTEGDLQVIHMQALPLNGLSEDEILILGKTLVESNEHPVSVAVASHLAEIDMSSGSKPRVENVTSIPGGGIEAHYRGSLIKAGNPYWLNLEHHSAVLGLLEQAMTILCITLAHELILVIGLKSSLRSNAANIIADLHRRKITTHIVSGDNPAAVLDIARTLGVEESNIRSRSSPSQKQEYVHTLQNTSSPGNKKRTVLFIGDGTNDAVAIAQSDVGVQMGSASDVTGAISDVVILSHDLSGLITLLDLSKRAVRRIQFNFVWSGVYNLFAILLAAGAFVRVRIPPAYAGLGEIVSVGPVILAAVSLMWSKKVGVRSQ</sequence>
<organism evidence="10 11">
    <name type="scientific">Ramularia collo-cygni</name>
    <dbReference type="NCBI Taxonomy" id="112498"/>
    <lineage>
        <taxon>Eukaryota</taxon>
        <taxon>Fungi</taxon>
        <taxon>Dikarya</taxon>
        <taxon>Ascomycota</taxon>
        <taxon>Pezizomycotina</taxon>
        <taxon>Dothideomycetes</taxon>
        <taxon>Dothideomycetidae</taxon>
        <taxon>Mycosphaerellales</taxon>
        <taxon>Mycosphaerellaceae</taxon>
        <taxon>Ramularia</taxon>
    </lineage>
</organism>
<dbReference type="InterPro" id="IPR059000">
    <property type="entry name" value="ATPase_P-type_domA"/>
</dbReference>
<feature type="transmembrane region" description="Helical" evidence="7">
    <location>
        <begin position="619"/>
        <end position="640"/>
    </location>
</feature>
<evidence type="ECO:0000256" key="1">
    <source>
        <dbReference type="ARBA" id="ARBA00004370"/>
    </source>
</evidence>
<dbReference type="AlphaFoldDB" id="A0A2D3UT74"/>
<evidence type="ECO:0000256" key="8">
    <source>
        <dbReference type="SAM" id="MobiDB-lite"/>
    </source>
</evidence>
<dbReference type="NCBIfam" id="TIGR01525">
    <property type="entry name" value="ATPase-IB_hvy"/>
    <property type="match status" value="1"/>
</dbReference>
<gene>
    <name evidence="10" type="ORF">RCC_12116</name>
</gene>
<feature type="transmembrane region" description="Helical" evidence="7">
    <location>
        <begin position="1128"/>
        <end position="1149"/>
    </location>
</feature>
<dbReference type="RefSeq" id="XP_023621884.1">
    <property type="nucleotide sequence ID" value="XM_023766116.1"/>
</dbReference>
<proteinExistence type="inferred from homology"/>
<dbReference type="CDD" id="cd00371">
    <property type="entry name" value="HMA"/>
    <property type="match status" value="1"/>
</dbReference>